<dbReference type="PRINTS" id="PR00385">
    <property type="entry name" value="P450"/>
</dbReference>
<dbReference type="Proteomes" id="UP000183471">
    <property type="component" value="Unassembled WGS sequence"/>
</dbReference>
<dbReference type="PANTHER" id="PTHR24301:SF11">
    <property type="entry name" value="CYTOCHROME P450"/>
    <property type="match status" value="1"/>
</dbReference>
<comment type="similarity">
    <text evidence="1">Belongs to the cytochrome P450 family.</text>
</comment>
<evidence type="ECO:0000313" key="2">
    <source>
        <dbReference type="EMBL" id="SDQ43138.1"/>
    </source>
</evidence>
<evidence type="ECO:0000256" key="1">
    <source>
        <dbReference type="RuleBase" id="RU000461"/>
    </source>
</evidence>
<dbReference type="EMBL" id="FNKY01000001">
    <property type="protein sequence ID" value="SDQ43138.1"/>
    <property type="molecule type" value="Genomic_DNA"/>
</dbReference>
<keyword evidence="1" id="KW-0349">Heme</keyword>
<dbReference type="PRINTS" id="PR00463">
    <property type="entry name" value="EP450I"/>
</dbReference>
<proteinExistence type="inferred from homology"/>
<keyword evidence="1" id="KW-0560">Oxidoreductase</keyword>
<name>A0ABY0TA95_9PROT</name>
<dbReference type="Gene3D" id="1.10.630.10">
    <property type="entry name" value="Cytochrome P450"/>
    <property type="match status" value="1"/>
</dbReference>
<dbReference type="InterPro" id="IPR001128">
    <property type="entry name" value="Cyt_P450"/>
</dbReference>
<dbReference type="SUPFAM" id="SSF48264">
    <property type="entry name" value="Cytochrome P450"/>
    <property type="match status" value="1"/>
</dbReference>
<dbReference type="InterPro" id="IPR002401">
    <property type="entry name" value="Cyt_P450_E_grp-I"/>
</dbReference>
<comment type="caution">
    <text evidence="2">The sequence shown here is derived from an EMBL/GenBank/DDBJ whole genome shotgun (WGS) entry which is preliminary data.</text>
</comment>
<dbReference type="InterPro" id="IPR017972">
    <property type="entry name" value="Cyt_P450_CS"/>
</dbReference>
<keyword evidence="1" id="KW-0479">Metal-binding</keyword>
<protein>
    <submittedName>
        <fullName evidence="2">Cytochrome P450</fullName>
    </submittedName>
</protein>
<accession>A0ABY0TA95</accession>
<dbReference type="PANTHER" id="PTHR24301">
    <property type="entry name" value="THROMBOXANE-A SYNTHASE"/>
    <property type="match status" value="1"/>
</dbReference>
<sequence>MKTQFETTTDLQSLPLPPGIPILGNLLQLEATRLHLILEDWSRRYGDFYRLKVAARTALVVSDWRAVSEILRARPETFRRFSSIETVFGDMGISGVLSAEGEQWYRQRKLTMRAFDPGHLRNYFPSLVKITERLRQRWLRAAEQGESIDILADLMCYSLDVTAGLAFGSEINTIDGKDAALQKSLDMIFPAINRRLNTPFPYWRYFKLPSDHALDNNLRTLRDKVDTFIVQTRVRMNADSSLFDQPRNLIEAFVAVRDQPDSEFTDEDVYGNVFTTLLVGADSTANVFAWISYFLCEDYDVQAAVQAEAAAVLEDQTVLQDFGRISSLRYIEAVAQEAMRLKPSGPVVFLEAKCDTMVGHVSVAQGTPILALMRLGGLDSQNFPDPQRFDPKRWDGTSNHAEMGASAKRIVMPFGAGPRLCPGRYLALLQIKMLASMLGRNFIMERVDQVSIEERFKFTMEPVNLKVKLTKR</sequence>
<keyword evidence="1" id="KW-0408">Iron</keyword>
<dbReference type="RefSeq" id="WP_074630930.1">
    <property type="nucleotide sequence ID" value="NZ_FNKY01000001.1"/>
</dbReference>
<dbReference type="InterPro" id="IPR036396">
    <property type="entry name" value="Cyt_P450_sf"/>
</dbReference>
<gene>
    <name evidence="2" type="ORF">SAMN05216402_0825</name>
</gene>
<evidence type="ECO:0000313" key="3">
    <source>
        <dbReference type="Proteomes" id="UP000183471"/>
    </source>
</evidence>
<keyword evidence="3" id="KW-1185">Reference proteome</keyword>
<dbReference type="Pfam" id="PF00067">
    <property type="entry name" value="p450"/>
    <property type="match status" value="1"/>
</dbReference>
<dbReference type="PROSITE" id="PS00086">
    <property type="entry name" value="CYTOCHROME_P450"/>
    <property type="match status" value="1"/>
</dbReference>
<organism evidence="2 3">
    <name type="scientific">Nitrosospira multiformis</name>
    <dbReference type="NCBI Taxonomy" id="1231"/>
    <lineage>
        <taxon>Bacteria</taxon>
        <taxon>Pseudomonadati</taxon>
        <taxon>Pseudomonadota</taxon>
        <taxon>Betaproteobacteria</taxon>
        <taxon>Nitrosomonadales</taxon>
        <taxon>Nitrosomonadaceae</taxon>
        <taxon>Nitrosospira</taxon>
    </lineage>
</organism>
<reference evidence="2 3" key="1">
    <citation type="submission" date="2016-10" db="EMBL/GenBank/DDBJ databases">
        <authorList>
            <person name="Varghese N."/>
            <person name="Submissions S."/>
        </authorList>
    </citation>
    <scope>NUCLEOTIDE SEQUENCE [LARGE SCALE GENOMIC DNA]</scope>
    <source>
        <strain evidence="2 3">Nl1</strain>
    </source>
</reference>
<keyword evidence="1" id="KW-0503">Monooxygenase</keyword>